<dbReference type="OrthoDB" id="1434107at2759"/>
<dbReference type="AlphaFoldDB" id="A0A1R3FXL4"/>
<evidence type="ECO:0000313" key="1">
    <source>
        <dbReference type="EMBL" id="OMO50572.1"/>
    </source>
</evidence>
<keyword evidence="2" id="KW-1185">Reference proteome</keyword>
<evidence type="ECO:0000313" key="2">
    <source>
        <dbReference type="Proteomes" id="UP000187203"/>
    </source>
</evidence>
<comment type="caution">
    <text evidence="1">The sequence shown here is derived from an EMBL/GenBank/DDBJ whole genome shotgun (WGS) entry which is preliminary data.</text>
</comment>
<organism evidence="1 2">
    <name type="scientific">Corchorus olitorius</name>
    <dbReference type="NCBI Taxonomy" id="93759"/>
    <lineage>
        <taxon>Eukaryota</taxon>
        <taxon>Viridiplantae</taxon>
        <taxon>Streptophyta</taxon>
        <taxon>Embryophyta</taxon>
        <taxon>Tracheophyta</taxon>
        <taxon>Spermatophyta</taxon>
        <taxon>Magnoliopsida</taxon>
        <taxon>eudicotyledons</taxon>
        <taxon>Gunneridae</taxon>
        <taxon>Pentapetalae</taxon>
        <taxon>rosids</taxon>
        <taxon>malvids</taxon>
        <taxon>Malvales</taxon>
        <taxon>Malvaceae</taxon>
        <taxon>Grewioideae</taxon>
        <taxon>Apeibeae</taxon>
        <taxon>Corchorus</taxon>
    </lineage>
</organism>
<sequence length="65" mass="7625">MTEDKVQRVAQIINREEGCWDLEQIRDKFTEETTKKIERIPICLEGGKDKLVWLPSQDGQYSIKS</sequence>
<feature type="non-terminal residue" evidence="1">
    <location>
        <position position="65"/>
    </location>
</feature>
<reference evidence="2" key="1">
    <citation type="submission" date="2013-09" db="EMBL/GenBank/DDBJ databases">
        <title>Corchorus olitorius genome sequencing.</title>
        <authorList>
            <person name="Alam M."/>
            <person name="Haque M.S."/>
            <person name="Islam M.S."/>
            <person name="Emdad E.M."/>
            <person name="Islam M.M."/>
            <person name="Ahmed B."/>
            <person name="Halim A."/>
            <person name="Hossen Q.M.M."/>
            <person name="Hossain M.Z."/>
            <person name="Ahmed R."/>
            <person name="Khan M.M."/>
            <person name="Islam R."/>
            <person name="Rashid M.M."/>
            <person name="Khan S.A."/>
            <person name="Rahman M.S."/>
            <person name="Alam M."/>
            <person name="Yahiya A.S."/>
            <person name="Khan M.S."/>
            <person name="Azam M.S."/>
            <person name="Haque T."/>
            <person name="Lashkar M.Z.H."/>
            <person name="Akhand A.I."/>
            <person name="Morshed G."/>
            <person name="Roy S."/>
            <person name="Uddin K.S."/>
            <person name="Rabeya T."/>
            <person name="Hossain A.S."/>
            <person name="Chowdhury A."/>
            <person name="Snigdha A.R."/>
            <person name="Mortoza M.S."/>
            <person name="Matin S.A."/>
            <person name="Hoque S.M.E."/>
            <person name="Islam M.K."/>
            <person name="Roy D.K."/>
            <person name="Haider R."/>
            <person name="Moosa M.M."/>
            <person name="Elias S.M."/>
            <person name="Hasan A.M."/>
            <person name="Jahan S."/>
            <person name="Shafiuddin M."/>
            <person name="Mahmood N."/>
            <person name="Shommy N.S."/>
        </authorList>
    </citation>
    <scope>NUCLEOTIDE SEQUENCE [LARGE SCALE GENOMIC DNA]</scope>
    <source>
        <strain evidence="2">cv. O-4</strain>
    </source>
</reference>
<proteinExistence type="predicted"/>
<accession>A0A1R3FXL4</accession>
<name>A0A1R3FXL4_9ROSI</name>
<dbReference type="Proteomes" id="UP000187203">
    <property type="component" value="Unassembled WGS sequence"/>
</dbReference>
<protein>
    <submittedName>
        <fullName evidence="1">Uncharacterized protein</fullName>
    </submittedName>
</protein>
<dbReference type="EMBL" id="AWUE01024497">
    <property type="protein sequence ID" value="OMO50572.1"/>
    <property type="molecule type" value="Genomic_DNA"/>
</dbReference>
<gene>
    <name evidence="1" type="ORF">COLO4_38004</name>
</gene>